<proteinExistence type="predicted"/>
<evidence type="ECO:0000313" key="1">
    <source>
        <dbReference type="EMBL" id="SIT18894.1"/>
    </source>
</evidence>
<reference evidence="1 2" key="1">
    <citation type="submission" date="2017-01" db="EMBL/GenBank/DDBJ databases">
        <authorList>
            <person name="Mah S.A."/>
            <person name="Swanson W.J."/>
            <person name="Moy G.W."/>
            <person name="Vacquier V.D."/>
        </authorList>
    </citation>
    <scope>NUCLEOTIDE SEQUENCE [LARGE SCALE GENOMIC DNA]</scope>
    <source>
        <strain evidence="1 2">DSM 26375</strain>
    </source>
</reference>
<protein>
    <submittedName>
        <fullName evidence="1">Uncharacterized protein</fullName>
    </submittedName>
</protein>
<keyword evidence="2" id="KW-1185">Reference proteome</keyword>
<dbReference type="AlphaFoldDB" id="A0A1N7Q7T5"/>
<gene>
    <name evidence="1" type="ORF">SAMN05421774_107195</name>
</gene>
<evidence type="ECO:0000313" key="2">
    <source>
        <dbReference type="Proteomes" id="UP000186141"/>
    </source>
</evidence>
<name>A0A1N7Q7T5_9RHOB</name>
<dbReference type="EMBL" id="FTOT01000007">
    <property type="protein sequence ID" value="SIT18894.1"/>
    <property type="molecule type" value="Genomic_DNA"/>
</dbReference>
<accession>A0A1N7Q7T5</accession>
<dbReference type="RefSeq" id="WP_076533339.1">
    <property type="nucleotide sequence ID" value="NZ_BMEH01000007.1"/>
</dbReference>
<sequence length="96" mass="10604">MTKLKLGPIADDSPPDSLYGNDLWVANALGRSLSWWHANRETLYLEGFPKKDPIIGLTPKSMVEKWVANRAAIASNLSMRGTSAVQHTRGKTNAIR</sequence>
<dbReference type="Proteomes" id="UP000186141">
    <property type="component" value="Unassembled WGS sequence"/>
</dbReference>
<organism evidence="1 2">
    <name type="scientific">Gemmobacter megaterium</name>
    <dbReference type="NCBI Taxonomy" id="1086013"/>
    <lineage>
        <taxon>Bacteria</taxon>
        <taxon>Pseudomonadati</taxon>
        <taxon>Pseudomonadota</taxon>
        <taxon>Alphaproteobacteria</taxon>
        <taxon>Rhodobacterales</taxon>
        <taxon>Paracoccaceae</taxon>
        <taxon>Gemmobacter</taxon>
    </lineage>
</organism>
<dbReference type="STRING" id="1086013.SAMN05421774_107195"/>